<dbReference type="CDD" id="cd11304">
    <property type="entry name" value="Cadherin_repeat"/>
    <property type="match status" value="3"/>
</dbReference>
<evidence type="ECO:0000256" key="3">
    <source>
        <dbReference type="ARBA" id="ARBA00022737"/>
    </source>
</evidence>
<dbReference type="OrthoDB" id="6252479at2759"/>
<evidence type="ECO:0000256" key="4">
    <source>
        <dbReference type="ARBA" id="ARBA00022837"/>
    </source>
</evidence>
<dbReference type="GO" id="GO:0007156">
    <property type="term" value="P:homophilic cell adhesion via plasma membrane adhesion molecules"/>
    <property type="evidence" value="ECO:0007669"/>
    <property type="project" value="InterPro"/>
</dbReference>
<keyword evidence="6" id="KW-0472">Membrane</keyword>
<keyword evidence="5" id="KW-1133">Transmembrane helix</keyword>
<feature type="signal peptide" evidence="10">
    <location>
        <begin position="1"/>
        <end position="31"/>
    </location>
</feature>
<dbReference type="InterPro" id="IPR020894">
    <property type="entry name" value="Cadherin_CS"/>
</dbReference>
<keyword evidence="10" id="KW-0732">Signal</keyword>
<keyword evidence="2" id="KW-0812">Transmembrane</keyword>
<sequence length="491" mass="53028">MPCTLSLYPTFAPKLAVFLLIPFPCQVSCQASELSDEQLKDPELVAGRRLLSLQSVSDVNFFVYTRGVFDYEATPRVALLLVCLDAAEMSPGVVAGATRVPPKEHQLRITLAVGDMNDNPPVFDQPEGYSVTLAENSRPGTLVVEVHASDRDSHRFGQITYELGVIRSTGRAQQSSRLEAVPPSRLQAAFVVDSTTGRIEVGQSTLLDRESTDRLIVPVLARDGGGLVTSVEVEVHLTDVNDCPPRLDPATATPNSESGGGGAFEVHENARVGSLIGRIRVVDPDLLANARIHLRPSPLMSPEVSKYIRLTRDHDPRRPDTAWRQTERLPSNSVGGEAGDDPSSLELVGDGVVSALLVTQMPVDREAYANLFYELIASDSGQPSLSATMTLSIRVLDVNDHQPEPVFPPPNITLGYNPPVYTNSPLGSLVCQVRADDPDQGENGTILFSLMPGTNGSHLFRINQTSGGMYTAWMSNVELRTGVGWPATEAA</sequence>
<dbReference type="AlphaFoldDB" id="A0A3S5BTW2"/>
<dbReference type="PANTHER" id="PTHR24028">
    <property type="entry name" value="CADHERIN-87A"/>
    <property type="match status" value="1"/>
</dbReference>
<evidence type="ECO:0000256" key="7">
    <source>
        <dbReference type="ARBA" id="ARBA00023180"/>
    </source>
</evidence>
<keyword evidence="13" id="KW-1185">Reference proteome</keyword>
<dbReference type="Gene3D" id="2.60.40.60">
    <property type="entry name" value="Cadherins"/>
    <property type="match status" value="4"/>
</dbReference>
<evidence type="ECO:0000313" key="12">
    <source>
        <dbReference type="EMBL" id="VEL18176.1"/>
    </source>
</evidence>
<feature type="domain" description="Cadherin" evidence="11">
    <location>
        <begin position="69"/>
        <end position="123"/>
    </location>
</feature>
<dbReference type="GO" id="GO:0005886">
    <property type="term" value="C:plasma membrane"/>
    <property type="evidence" value="ECO:0007669"/>
    <property type="project" value="InterPro"/>
</dbReference>
<dbReference type="PANTHER" id="PTHR24028:SF328">
    <property type="entry name" value="CADHERIN-3"/>
    <property type="match status" value="1"/>
</dbReference>
<comment type="subcellular location">
    <subcellularLocation>
        <location evidence="1">Membrane</location>
        <topology evidence="1">Single-pass membrane protein</topology>
    </subcellularLocation>
</comment>
<keyword evidence="7" id="KW-0325">Glycoprotein</keyword>
<feature type="non-terminal residue" evidence="12">
    <location>
        <position position="491"/>
    </location>
</feature>
<dbReference type="PRINTS" id="PR00205">
    <property type="entry name" value="CADHERIN"/>
</dbReference>
<evidence type="ECO:0000259" key="11">
    <source>
        <dbReference type="PROSITE" id="PS50268"/>
    </source>
</evidence>
<evidence type="ECO:0000256" key="6">
    <source>
        <dbReference type="ARBA" id="ARBA00023136"/>
    </source>
</evidence>
<evidence type="ECO:0000313" key="13">
    <source>
        <dbReference type="Proteomes" id="UP000784294"/>
    </source>
</evidence>
<evidence type="ECO:0000256" key="10">
    <source>
        <dbReference type="SAM" id="SignalP"/>
    </source>
</evidence>
<accession>A0A3S5BTW2</accession>
<dbReference type="PROSITE" id="PS50268">
    <property type="entry name" value="CADHERIN_2"/>
    <property type="match status" value="4"/>
</dbReference>
<feature type="domain" description="Cadherin" evidence="11">
    <location>
        <begin position="264"/>
        <end position="407"/>
    </location>
</feature>
<dbReference type="InterPro" id="IPR050174">
    <property type="entry name" value="Protocadherin/Cadherin-CA"/>
</dbReference>
<evidence type="ECO:0000256" key="9">
    <source>
        <dbReference type="SAM" id="MobiDB-lite"/>
    </source>
</evidence>
<reference evidence="12" key="1">
    <citation type="submission" date="2018-11" db="EMBL/GenBank/DDBJ databases">
        <authorList>
            <consortium name="Pathogen Informatics"/>
        </authorList>
    </citation>
    <scope>NUCLEOTIDE SEQUENCE</scope>
</reference>
<feature type="domain" description="Cadherin" evidence="11">
    <location>
        <begin position="125"/>
        <end position="247"/>
    </location>
</feature>
<organism evidence="12 13">
    <name type="scientific">Protopolystoma xenopodis</name>
    <dbReference type="NCBI Taxonomy" id="117903"/>
    <lineage>
        <taxon>Eukaryota</taxon>
        <taxon>Metazoa</taxon>
        <taxon>Spiralia</taxon>
        <taxon>Lophotrochozoa</taxon>
        <taxon>Platyhelminthes</taxon>
        <taxon>Monogenea</taxon>
        <taxon>Polyopisthocotylea</taxon>
        <taxon>Polystomatidea</taxon>
        <taxon>Polystomatidae</taxon>
        <taxon>Protopolystoma</taxon>
    </lineage>
</organism>
<evidence type="ECO:0000256" key="8">
    <source>
        <dbReference type="PROSITE-ProRule" id="PRU00043"/>
    </source>
</evidence>
<feature type="compositionally biased region" description="Basic and acidic residues" evidence="9">
    <location>
        <begin position="313"/>
        <end position="327"/>
    </location>
</feature>
<evidence type="ECO:0000256" key="5">
    <source>
        <dbReference type="ARBA" id="ARBA00022989"/>
    </source>
</evidence>
<name>A0A3S5BTW2_9PLAT</name>
<evidence type="ECO:0000256" key="2">
    <source>
        <dbReference type="ARBA" id="ARBA00022692"/>
    </source>
</evidence>
<feature type="domain" description="Cadherin" evidence="11">
    <location>
        <begin position="420"/>
        <end position="471"/>
    </location>
</feature>
<gene>
    <name evidence="12" type="ORF">PXEA_LOCUS11616</name>
</gene>
<dbReference type="PROSITE" id="PS00232">
    <property type="entry name" value="CADHERIN_1"/>
    <property type="match status" value="2"/>
</dbReference>
<proteinExistence type="predicted"/>
<dbReference type="InterPro" id="IPR015919">
    <property type="entry name" value="Cadherin-like_sf"/>
</dbReference>
<protein>
    <recommendedName>
        <fullName evidence="11">Cadherin domain-containing protein</fullName>
    </recommendedName>
</protein>
<dbReference type="Proteomes" id="UP000784294">
    <property type="component" value="Unassembled WGS sequence"/>
</dbReference>
<evidence type="ECO:0000256" key="1">
    <source>
        <dbReference type="ARBA" id="ARBA00004167"/>
    </source>
</evidence>
<dbReference type="EMBL" id="CAAALY010035955">
    <property type="protein sequence ID" value="VEL18176.1"/>
    <property type="molecule type" value="Genomic_DNA"/>
</dbReference>
<feature type="chain" id="PRO_5018701609" description="Cadherin domain-containing protein" evidence="10">
    <location>
        <begin position="32"/>
        <end position="491"/>
    </location>
</feature>
<dbReference type="InterPro" id="IPR002126">
    <property type="entry name" value="Cadherin-like_dom"/>
</dbReference>
<comment type="caution">
    <text evidence="12">The sequence shown here is derived from an EMBL/GenBank/DDBJ whole genome shotgun (WGS) entry which is preliminary data.</text>
</comment>
<feature type="region of interest" description="Disordered" evidence="9">
    <location>
        <begin position="242"/>
        <end position="261"/>
    </location>
</feature>
<feature type="region of interest" description="Disordered" evidence="9">
    <location>
        <begin position="313"/>
        <end position="343"/>
    </location>
</feature>
<keyword evidence="4 8" id="KW-0106">Calcium</keyword>
<dbReference type="SUPFAM" id="SSF49313">
    <property type="entry name" value="Cadherin-like"/>
    <property type="match status" value="3"/>
</dbReference>
<dbReference type="SMART" id="SM00112">
    <property type="entry name" value="CA"/>
    <property type="match status" value="2"/>
</dbReference>
<dbReference type="Pfam" id="PF00028">
    <property type="entry name" value="Cadherin"/>
    <property type="match status" value="1"/>
</dbReference>
<dbReference type="GO" id="GO:0005509">
    <property type="term" value="F:calcium ion binding"/>
    <property type="evidence" value="ECO:0007669"/>
    <property type="project" value="UniProtKB-UniRule"/>
</dbReference>
<keyword evidence="3" id="KW-0677">Repeat</keyword>